<accession>A0ABP8C529</accession>
<dbReference type="Proteomes" id="UP001501710">
    <property type="component" value="Unassembled WGS sequence"/>
</dbReference>
<evidence type="ECO:0000313" key="1">
    <source>
        <dbReference type="EMBL" id="GAA4233427.1"/>
    </source>
</evidence>
<keyword evidence="2" id="KW-1185">Reference proteome</keyword>
<name>A0ABP8C529_9ACTN</name>
<organism evidence="1 2">
    <name type="scientific">Actinomadura meridiana</name>
    <dbReference type="NCBI Taxonomy" id="559626"/>
    <lineage>
        <taxon>Bacteria</taxon>
        <taxon>Bacillati</taxon>
        <taxon>Actinomycetota</taxon>
        <taxon>Actinomycetes</taxon>
        <taxon>Streptosporangiales</taxon>
        <taxon>Thermomonosporaceae</taxon>
        <taxon>Actinomadura</taxon>
    </lineage>
</organism>
<evidence type="ECO:0000313" key="2">
    <source>
        <dbReference type="Proteomes" id="UP001501710"/>
    </source>
</evidence>
<gene>
    <name evidence="1" type="ORF">GCM10022254_35860</name>
</gene>
<sequence>MVTRWGDVDARSVVTAVAARRFGGWSGRWGAGWVPLAAWFSDPALGSGGGWAHVRALAIMVGGVPVPVRWAGRAVV</sequence>
<dbReference type="EMBL" id="BAABAS010000006">
    <property type="protein sequence ID" value="GAA4233427.1"/>
    <property type="molecule type" value="Genomic_DNA"/>
</dbReference>
<reference evidence="2" key="1">
    <citation type="journal article" date="2019" name="Int. J. Syst. Evol. Microbiol.">
        <title>The Global Catalogue of Microorganisms (GCM) 10K type strain sequencing project: providing services to taxonomists for standard genome sequencing and annotation.</title>
        <authorList>
            <consortium name="The Broad Institute Genomics Platform"/>
            <consortium name="The Broad Institute Genome Sequencing Center for Infectious Disease"/>
            <person name="Wu L."/>
            <person name="Ma J."/>
        </authorList>
    </citation>
    <scope>NUCLEOTIDE SEQUENCE [LARGE SCALE GENOMIC DNA]</scope>
    <source>
        <strain evidence="2">JCM 17440</strain>
    </source>
</reference>
<protein>
    <submittedName>
        <fullName evidence="1">Uncharacterized protein</fullName>
    </submittedName>
</protein>
<comment type="caution">
    <text evidence="1">The sequence shown here is derived from an EMBL/GenBank/DDBJ whole genome shotgun (WGS) entry which is preliminary data.</text>
</comment>
<proteinExistence type="predicted"/>